<reference evidence="3" key="1">
    <citation type="journal article" date="2024" name="IScience">
        <title>Strigolactones Initiate the Formation of Haustorium-like Structures in Castilleja.</title>
        <authorList>
            <person name="Buerger M."/>
            <person name="Peterson D."/>
            <person name="Chory J."/>
        </authorList>
    </citation>
    <scope>NUCLEOTIDE SEQUENCE [LARGE SCALE GENOMIC DNA]</scope>
</reference>
<evidence type="ECO:0000313" key="2">
    <source>
        <dbReference type="EMBL" id="KAL3646309.1"/>
    </source>
</evidence>
<keyword evidence="1" id="KW-0812">Transmembrane</keyword>
<accession>A0ABD3DZI1</accession>
<name>A0ABD3DZI1_9LAMI</name>
<comment type="caution">
    <text evidence="2">The sequence shown here is derived from an EMBL/GenBank/DDBJ whole genome shotgun (WGS) entry which is preliminary data.</text>
</comment>
<evidence type="ECO:0000313" key="3">
    <source>
        <dbReference type="Proteomes" id="UP001632038"/>
    </source>
</evidence>
<keyword evidence="3" id="KW-1185">Reference proteome</keyword>
<keyword evidence="1" id="KW-0472">Membrane</keyword>
<gene>
    <name evidence="2" type="ORF">CASFOL_011489</name>
</gene>
<feature type="transmembrane region" description="Helical" evidence="1">
    <location>
        <begin position="65"/>
        <end position="89"/>
    </location>
</feature>
<keyword evidence="1" id="KW-1133">Transmembrane helix</keyword>
<sequence>MGRAGKNESKLEKLAQRLRAAFKPMVGHRTWVRCASSGNFELRKSLLEEEILLFLKQSGRKEISVWPPLIFCINFLVRSCGFGAMGIWFRIANYKVLDPFEGYIG</sequence>
<dbReference type="Proteomes" id="UP001632038">
    <property type="component" value="Unassembled WGS sequence"/>
</dbReference>
<protein>
    <submittedName>
        <fullName evidence="2">Uncharacterized protein</fullName>
    </submittedName>
</protein>
<organism evidence="2 3">
    <name type="scientific">Castilleja foliolosa</name>
    <dbReference type="NCBI Taxonomy" id="1961234"/>
    <lineage>
        <taxon>Eukaryota</taxon>
        <taxon>Viridiplantae</taxon>
        <taxon>Streptophyta</taxon>
        <taxon>Embryophyta</taxon>
        <taxon>Tracheophyta</taxon>
        <taxon>Spermatophyta</taxon>
        <taxon>Magnoliopsida</taxon>
        <taxon>eudicotyledons</taxon>
        <taxon>Gunneridae</taxon>
        <taxon>Pentapetalae</taxon>
        <taxon>asterids</taxon>
        <taxon>lamiids</taxon>
        <taxon>Lamiales</taxon>
        <taxon>Orobanchaceae</taxon>
        <taxon>Pedicularideae</taxon>
        <taxon>Castillejinae</taxon>
        <taxon>Castilleja</taxon>
    </lineage>
</organism>
<proteinExistence type="predicted"/>
<dbReference type="AlphaFoldDB" id="A0ABD3DZI1"/>
<evidence type="ECO:0000256" key="1">
    <source>
        <dbReference type="SAM" id="Phobius"/>
    </source>
</evidence>
<dbReference type="EMBL" id="JAVIJP010000013">
    <property type="protein sequence ID" value="KAL3646309.1"/>
    <property type="molecule type" value="Genomic_DNA"/>
</dbReference>